<dbReference type="KEGG" id="llu:AKJ09_10414"/>
<evidence type="ECO:0000313" key="2">
    <source>
        <dbReference type="EMBL" id="AKV03751.1"/>
    </source>
</evidence>
<evidence type="ECO:0000313" key="3">
    <source>
        <dbReference type="Proteomes" id="UP000064967"/>
    </source>
</evidence>
<gene>
    <name evidence="2" type="ORF">AKJ09_10414</name>
</gene>
<evidence type="ECO:0000259" key="1">
    <source>
        <dbReference type="Pfam" id="PF13372"/>
    </source>
</evidence>
<dbReference type="InterPro" id="IPR053728">
    <property type="entry name" value="Alginate_Permeability_Chnl"/>
</dbReference>
<organism evidence="2 3">
    <name type="scientific">Labilithrix luteola</name>
    <dbReference type="NCBI Taxonomy" id="1391654"/>
    <lineage>
        <taxon>Bacteria</taxon>
        <taxon>Pseudomonadati</taxon>
        <taxon>Myxococcota</taxon>
        <taxon>Polyangia</taxon>
        <taxon>Polyangiales</taxon>
        <taxon>Labilitrichaceae</taxon>
        <taxon>Labilithrix</taxon>
    </lineage>
</organism>
<keyword evidence="3" id="KW-1185">Reference proteome</keyword>
<accession>A0A0K1QDA8</accession>
<dbReference type="Proteomes" id="UP000064967">
    <property type="component" value="Chromosome"/>
</dbReference>
<dbReference type="AlphaFoldDB" id="A0A0K1QDA8"/>
<feature type="domain" description="Alginate export" evidence="1">
    <location>
        <begin position="34"/>
        <end position="444"/>
    </location>
</feature>
<dbReference type="Gene3D" id="2.40.160.100">
    <property type="match status" value="1"/>
</dbReference>
<dbReference type="Pfam" id="PF13372">
    <property type="entry name" value="Alginate_exp"/>
    <property type="match status" value="1"/>
</dbReference>
<protein>
    <recommendedName>
        <fullName evidence="1">Alginate export domain-containing protein</fullName>
    </recommendedName>
</protein>
<name>A0A0K1QDA8_9BACT</name>
<dbReference type="STRING" id="1391654.AKJ09_10414"/>
<dbReference type="EMBL" id="CP012333">
    <property type="protein sequence ID" value="AKV03751.1"/>
    <property type="molecule type" value="Genomic_DNA"/>
</dbReference>
<proteinExistence type="predicted"/>
<sequence length="481" mass="50772">MSLAGLAPATALAQSPPAAPEKLTVGDWQLSPLLEIRTRGEYRRDAPDLGGFDLVGNLSSRVRDAWVVSERSRLGLGADRGALRIQLTLQDARALGSPTPTATLTPRRDVSLFGPYEAYAEVHGTGARPNYLKLGRQAIVWGEGRLLGNADFSPTGRWLDAVRAHAALGNFDVEALAALLEVPSPLGTPFGETSGPQRSGVQLYGVLGRWTVDPLLVVELYAFARIARSNGADLDGSRFALARLSGETYTGALRVSGDSRGWTYGIEGAYQLGNANALAVGGQKVNAYAAAGHVSKTLPDVALTPTFRIAGSYASGDDGSGTYHQFDPLLPDPQRFHGQMDLFAWSNLIDASARVQIVPATDTTFALEYRYAQLAQASGEWIGSYLNGIGRAAPSPAFIAAGYTPNTGSPSAELGHEIDAAFTWRPLVPLEVRVGWSGLFLGDGAKGIMSSQARGATQPNGTVAAPSFAQYAYAQASVALP</sequence>
<reference evidence="2 3" key="1">
    <citation type="submission" date="2015-08" db="EMBL/GenBank/DDBJ databases">
        <authorList>
            <person name="Babu N.S."/>
            <person name="Beckwith C.J."/>
            <person name="Beseler K.G."/>
            <person name="Brison A."/>
            <person name="Carone J.V."/>
            <person name="Caskin T.P."/>
            <person name="Diamond M."/>
            <person name="Durham M.E."/>
            <person name="Foxe J.M."/>
            <person name="Go M."/>
            <person name="Henderson B.A."/>
            <person name="Jones I.B."/>
            <person name="McGettigan J.A."/>
            <person name="Micheletti S.J."/>
            <person name="Nasrallah M.E."/>
            <person name="Ortiz D."/>
            <person name="Piller C.R."/>
            <person name="Privatt S.R."/>
            <person name="Schneider S.L."/>
            <person name="Sharp S."/>
            <person name="Smith T.C."/>
            <person name="Stanton J.D."/>
            <person name="Ullery H.E."/>
            <person name="Wilson R.J."/>
            <person name="Serrano M.G."/>
            <person name="Buck G."/>
            <person name="Lee V."/>
            <person name="Wang Y."/>
            <person name="Carvalho R."/>
            <person name="Voegtly L."/>
            <person name="Shi R."/>
            <person name="Duckworth R."/>
            <person name="Johnson A."/>
            <person name="Loviza R."/>
            <person name="Walstead R."/>
            <person name="Shah Z."/>
            <person name="Kiflezghi M."/>
            <person name="Wade K."/>
            <person name="Ball S.L."/>
            <person name="Bradley K.W."/>
            <person name="Asai D.J."/>
            <person name="Bowman C.A."/>
            <person name="Russell D.A."/>
            <person name="Pope W.H."/>
            <person name="Jacobs-Sera D."/>
            <person name="Hendrix R.W."/>
            <person name="Hatfull G.F."/>
        </authorList>
    </citation>
    <scope>NUCLEOTIDE SEQUENCE [LARGE SCALE GENOMIC DNA]</scope>
    <source>
        <strain evidence="2 3">DSM 27648</strain>
    </source>
</reference>
<dbReference type="RefSeq" id="WP_169928522.1">
    <property type="nucleotide sequence ID" value="NZ_CP012333.1"/>
</dbReference>
<dbReference type="InterPro" id="IPR025388">
    <property type="entry name" value="Alginate_export_dom"/>
</dbReference>